<dbReference type="EMBL" id="CP096590">
    <property type="protein sequence ID" value="UPV79407.1"/>
    <property type="molecule type" value="Genomic_DNA"/>
</dbReference>
<sequence length="178" mass="20063">MSVNKNKKVLFLTDMENGLEPILQEVTNTPAENMLTIQSYDAGISHPYGEIMRSVIFAIYQEDVEEVYVVGTKDKRASTGHILNQHETMKDKIQTLDYLFQHCKPEFSGGTFDEWLNGNENSSDAIEKSVDIIRHHPLVPSYVEVRGLIVNHKDGKFSIVEVPATKTASSLPDHCLSR</sequence>
<gene>
    <name evidence="1" type="ORF">M0696_01175</name>
</gene>
<evidence type="ECO:0000313" key="1">
    <source>
        <dbReference type="EMBL" id="UPV79407.1"/>
    </source>
</evidence>
<accession>A0ACD4A002</accession>
<keyword evidence="2" id="KW-1185">Reference proteome</keyword>
<organism evidence="1 2">
    <name type="scientific">Bacillus rugosus</name>
    <dbReference type="NCBI Taxonomy" id="2715209"/>
    <lineage>
        <taxon>Bacteria</taxon>
        <taxon>Bacillati</taxon>
        <taxon>Bacillota</taxon>
        <taxon>Bacilli</taxon>
        <taxon>Bacillales</taxon>
        <taxon>Bacillaceae</taxon>
        <taxon>Bacillus</taxon>
    </lineage>
</organism>
<name>A0ACD4A002_9BACI</name>
<proteinExistence type="predicted"/>
<protein>
    <submittedName>
        <fullName evidence="1">Carbonic anhydrase</fullName>
    </submittedName>
</protein>
<dbReference type="Proteomes" id="UP000830837">
    <property type="component" value="Chromosome"/>
</dbReference>
<evidence type="ECO:0000313" key="2">
    <source>
        <dbReference type="Proteomes" id="UP000830837"/>
    </source>
</evidence>
<reference evidence="1" key="1">
    <citation type="submission" date="2022-04" db="EMBL/GenBank/DDBJ databases">
        <title>Complete genome of Bacillus.</title>
        <authorList>
            <person name="Kong X."/>
            <person name="Hou M."/>
        </authorList>
    </citation>
    <scope>NUCLEOTIDE SEQUENCE</scope>
    <source>
        <strain evidence="1">A78.1</strain>
    </source>
</reference>